<organism evidence="1">
    <name type="scientific">Pseudomonas marvdashtae</name>
    <dbReference type="NCBI Taxonomy" id="2745500"/>
    <lineage>
        <taxon>Bacteria</taxon>
        <taxon>Pseudomonadati</taxon>
        <taxon>Pseudomonadota</taxon>
        <taxon>Gammaproteobacteria</taxon>
        <taxon>Pseudomonadales</taxon>
        <taxon>Pseudomonadaceae</taxon>
        <taxon>Pseudomonas</taxon>
    </lineage>
</organism>
<reference evidence="1 3" key="1">
    <citation type="journal article" date="2020" name="Microorganisms">
        <title>Reliable Identification of Environmental Pseudomonas Isolates Using the rpoD Gene.</title>
        <authorList>
            <consortium name="The Broad Institute Genome Sequencing Platform"/>
            <person name="Girard L."/>
            <person name="Lood C."/>
            <person name="Rokni-Zadeh H."/>
            <person name="van Noort V."/>
            <person name="Lavigne R."/>
            <person name="De Mot R."/>
        </authorList>
    </citation>
    <scope>NUCLEOTIDE SEQUENCE</scope>
    <source>
        <strain evidence="1 3">SWRI102</strain>
    </source>
</reference>
<comment type="caution">
    <text evidence="1">The sequence shown here is derived from an EMBL/GenBank/DDBJ whole genome shotgun (WGS) entry which is preliminary data.</text>
</comment>
<evidence type="ECO:0000313" key="2">
    <source>
        <dbReference type="EMBL" id="MBV4553908.1"/>
    </source>
</evidence>
<reference evidence="2" key="3">
    <citation type="submission" date="2021-06" db="EMBL/GenBank/DDBJ databases">
        <title>Updating the genus Pseudomonas: Description of 43 new species and partition of the Pseudomonas putida group.</title>
        <authorList>
            <person name="Girard L."/>
            <person name="Lood C."/>
            <person name="Vandamme P."/>
            <person name="Rokni-Zadeh H."/>
            <person name="Van Noort V."/>
            <person name="Hofte M."/>
            <person name="Lavigne R."/>
            <person name="De Mot R."/>
        </authorList>
    </citation>
    <scope>NUCLEOTIDE SEQUENCE</scope>
    <source>
        <strain evidence="2">SWRI102</strain>
    </source>
</reference>
<proteinExistence type="predicted"/>
<dbReference type="InterPro" id="IPR053196">
    <property type="entry name" value="Lipoprotein_YbaY-like"/>
</dbReference>
<dbReference type="InterPro" id="IPR039366">
    <property type="entry name" value="Pilotin"/>
</dbReference>
<keyword evidence="3" id="KW-1185">Reference proteome</keyword>
<keyword evidence="1" id="KW-0449">Lipoprotein</keyword>
<dbReference type="PANTHER" id="PTHR38013">
    <property type="entry name" value="GLYCOPROTEIN/POLYSACCHARIDE METABOLISM"/>
    <property type="match status" value="1"/>
</dbReference>
<dbReference type="AlphaFoldDB" id="A0A923FRT7"/>
<dbReference type="EMBL" id="JABWQX020000002">
    <property type="protein sequence ID" value="MBV4553908.1"/>
    <property type="molecule type" value="Genomic_DNA"/>
</dbReference>
<sequence>MNNLYIISGIAHYLEKISLAPDSTLHAFLEDISFADAPAEIIATCIVENAETAGLDFELHMPVSAIIEGRTYAIRVRIETAGELRFINKTSHPVDPRANYLKPIEVLVASV</sequence>
<evidence type="ECO:0000313" key="1">
    <source>
        <dbReference type="EMBL" id="MBC3397147.1"/>
    </source>
</evidence>
<dbReference type="Proteomes" id="UP000659438">
    <property type="component" value="Unassembled WGS sequence"/>
</dbReference>
<reference evidence="1" key="2">
    <citation type="submission" date="2020-07" db="EMBL/GenBank/DDBJ databases">
        <authorList>
            <person name="Lood C."/>
            <person name="Girard L."/>
        </authorList>
    </citation>
    <scope>NUCLEOTIDE SEQUENCE</scope>
    <source>
        <strain evidence="1">SWRI102</strain>
    </source>
</reference>
<dbReference type="EMBL" id="JABWQX010000006">
    <property type="protein sequence ID" value="MBC3397147.1"/>
    <property type="molecule type" value="Genomic_DNA"/>
</dbReference>
<accession>A0A923FRT7</accession>
<gene>
    <name evidence="2" type="ORF">HU742_022440</name>
    <name evidence="1" type="ORF">HU742_18200</name>
</gene>
<evidence type="ECO:0000313" key="3">
    <source>
        <dbReference type="Proteomes" id="UP000659438"/>
    </source>
</evidence>
<name>A0A923FRT7_9PSED</name>
<protein>
    <submittedName>
        <fullName evidence="1">YbaY family lipoprotein</fullName>
    </submittedName>
</protein>
<dbReference type="PANTHER" id="PTHR38013:SF1">
    <property type="entry name" value="GLYCOPROTEIN_POLYSACCHARIDE METABOLISM"/>
    <property type="match status" value="1"/>
</dbReference>
<dbReference type="Pfam" id="PF09619">
    <property type="entry name" value="YscW"/>
    <property type="match status" value="1"/>
</dbReference>
<dbReference type="RefSeq" id="WP_186634958.1">
    <property type="nucleotide sequence ID" value="NZ_JABWQX020000002.1"/>
</dbReference>